<name>A0A146KG07_9EUKA</name>
<gene>
    <name evidence="2" type="ORF">TPC1_11307</name>
</gene>
<evidence type="ECO:0000259" key="1">
    <source>
        <dbReference type="PROSITE" id="PS50177"/>
    </source>
</evidence>
<dbReference type="PROSITE" id="PS50177">
    <property type="entry name" value="NTF2_DOMAIN"/>
    <property type="match status" value="1"/>
</dbReference>
<evidence type="ECO:0000313" key="2">
    <source>
        <dbReference type="EMBL" id="JAP95633.1"/>
    </source>
</evidence>
<dbReference type="Gene3D" id="3.10.450.50">
    <property type="match status" value="1"/>
</dbReference>
<dbReference type="EMBL" id="GDID01000973">
    <property type="protein sequence ID" value="JAP95633.1"/>
    <property type="molecule type" value="Transcribed_RNA"/>
</dbReference>
<sequence length="149" mass="16797">KQCQVLAKQFSEFYYSVLASKEHRLEIITNYSDSCQVIFNGKLYQGHNGLKNLFGSRFQFGDLTITPTHTSALPIGEGAVQLSVIGRMESINPDQVTKHVTFFSQSFAMIGDGEGNFQIMNDIFGVETINENEPIPQEEEPQFHFGQQQ</sequence>
<dbReference type="AlphaFoldDB" id="A0A146KG07"/>
<dbReference type="Pfam" id="PF02136">
    <property type="entry name" value="NTF2"/>
    <property type="match status" value="1"/>
</dbReference>
<feature type="domain" description="NTF2" evidence="1">
    <location>
        <begin position="6"/>
        <end position="126"/>
    </location>
</feature>
<dbReference type="InterPro" id="IPR032710">
    <property type="entry name" value="NTF2-like_dom_sf"/>
</dbReference>
<protein>
    <submittedName>
        <fullName evidence="2">Nuclear transport factor 2</fullName>
    </submittedName>
</protein>
<proteinExistence type="predicted"/>
<organism evidence="2">
    <name type="scientific">Trepomonas sp. PC1</name>
    <dbReference type="NCBI Taxonomy" id="1076344"/>
    <lineage>
        <taxon>Eukaryota</taxon>
        <taxon>Metamonada</taxon>
        <taxon>Diplomonadida</taxon>
        <taxon>Hexamitidae</taxon>
        <taxon>Hexamitinae</taxon>
        <taxon>Trepomonas</taxon>
    </lineage>
</organism>
<accession>A0A146KG07</accession>
<dbReference type="InterPro" id="IPR002075">
    <property type="entry name" value="NTF2_dom"/>
</dbReference>
<reference evidence="2" key="1">
    <citation type="submission" date="2015-07" db="EMBL/GenBank/DDBJ databases">
        <title>Adaptation to a free-living lifestyle via gene acquisitions in the diplomonad Trepomonas sp. PC1.</title>
        <authorList>
            <person name="Xu F."/>
            <person name="Jerlstrom-Hultqvist J."/>
            <person name="Kolisko M."/>
            <person name="Simpson A.G.B."/>
            <person name="Roger A.J."/>
            <person name="Svard S.G."/>
            <person name="Andersson J.O."/>
        </authorList>
    </citation>
    <scope>NUCLEOTIDE SEQUENCE</scope>
    <source>
        <strain evidence="2">PC1</strain>
    </source>
</reference>
<feature type="non-terminal residue" evidence="2">
    <location>
        <position position="1"/>
    </location>
</feature>
<dbReference type="SUPFAM" id="SSF54427">
    <property type="entry name" value="NTF2-like"/>
    <property type="match status" value="1"/>
</dbReference>
<dbReference type="InterPro" id="IPR018222">
    <property type="entry name" value="Nuclear_transport_factor_2_euk"/>
</dbReference>